<sequence length="96" mass="11471">MGWLYMFASAFVHGGRRRRKRAGPLTVAIRKRQAEKRYVANAVRRRELNDKARRIYNERHPKPTPRNTTSPLQPPTPRQLSPPSTYKDPRDFWTRW</sequence>
<dbReference type="AlphaFoldDB" id="A0AB38RB86"/>
<feature type="region of interest" description="Disordered" evidence="1">
    <location>
        <begin position="49"/>
        <end position="96"/>
    </location>
</feature>
<reference evidence="3" key="1">
    <citation type="journal article" date="2022" name="Environ. Microbiol.">
        <title>Functional analysis, diversity, and distribution of carbendazim hydrolases MheI and CbmA, responsible for the initial step in carbendazim degradation.</title>
        <authorList>
            <person name="Zhang M."/>
            <person name="Bai X."/>
            <person name="Li Q."/>
            <person name="Zhang L."/>
            <person name="Zhu Q."/>
            <person name="Gao S."/>
            <person name="Ke Z."/>
            <person name="Jiang M."/>
            <person name="Hu J."/>
            <person name="Qiu J."/>
            <person name="Hong Q."/>
        </authorList>
    </citation>
    <scope>NUCLEOTIDE SEQUENCE [LARGE SCALE GENOMIC DNA]</scope>
    <source>
        <strain evidence="3">djl-6</strain>
    </source>
</reference>
<evidence type="ECO:0000313" key="3">
    <source>
        <dbReference type="Proteomes" id="UP000831484"/>
    </source>
</evidence>
<name>A0AB38RB86_RHOSG</name>
<protein>
    <submittedName>
        <fullName evidence="2">Uncharacterized protein</fullName>
    </submittedName>
</protein>
<accession>A0AB38RB86</accession>
<organism evidence="2 3">
    <name type="scientific">Rhodococcus qingshengii JCM 15477</name>
    <dbReference type="NCBI Taxonomy" id="1303681"/>
    <lineage>
        <taxon>Bacteria</taxon>
        <taxon>Bacillati</taxon>
        <taxon>Actinomycetota</taxon>
        <taxon>Actinomycetes</taxon>
        <taxon>Mycobacteriales</taxon>
        <taxon>Nocardiaceae</taxon>
        <taxon>Rhodococcus</taxon>
        <taxon>Rhodococcus erythropolis group</taxon>
    </lineage>
</organism>
<feature type="compositionally biased region" description="Basic and acidic residues" evidence="1">
    <location>
        <begin position="87"/>
        <end position="96"/>
    </location>
</feature>
<evidence type="ECO:0000256" key="1">
    <source>
        <dbReference type="SAM" id="MobiDB-lite"/>
    </source>
</evidence>
<dbReference type="Proteomes" id="UP000831484">
    <property type="component" value="Chromosome"/>
</dbReference>
<gene>
    <name evidence="2" type="ORF">M0639_24705</name>
</gene>
<feature type="compositionally biased region" description="Basic and acidic residues" evidence="1">
    <location>
        <begin position="49"/>
        <end position="61"/>
    </location>
</feature>
<proteinExistence type="predicted"/>
<dbReference type="EMBL" id="CP096563">
    <property type="protein sequence ID" value="UPU42196.1"/>
    <property type="molecule type" value="Genomic_DNA"/>
</dbReference>
<evidence type="ECO:0000313" key="2">
    <source>
        <dbReference type="EMBL" id="UPU42196.1"/>
    </source>
</evidence>
<keyword evidence="3" id="KW-1185">Reference proteome</keyword>
<dbReference type="RefSeq" id="WP_064074289.1">
    <property type="nucleotide sequence ID" value="NZ_CP096563.1"/>
</dbReference>